<dbReference type="PROSITE" id="PS52040">
    <property type="entry name" value="TOPO_IIA"/>
    <property type="match status" value="1"/>
</dbReference>
<reference evidence="12 13" key="1">
    <citation type="submission" date="2011-02" db="EMBL/GenBank/DDBJ databases">
        <authorList>
            <person name="Muzny D."/>
            <person name="Qin X."/>
            <person name="Deng J."/>
            <person name="Jiang H."/>
            <person name="Liu Y."/>
            <person name="Qu J."/>
            <person name="Song X.-Z."/>
            <person name="Zhang L."/>
            <person name="Thornton R."/>
            <person name="Coyle M."/>
            <person name="Francisco L."/>
            <person name="Jackson L."/>
            <person name="Javaid M."/>
            <person name="Korchina V."/>
            <person name="Kovar C."/>
            <person name="Mata R."/>
            <person name="Mathew T."/>
            <person name="Ngo R."/>
            <person name="Nguyen L."/>
            <person name="Nguyen N."/>
            <person name="Okwuonu G."/>
            <person name="Ongeri F."/>
            <person name="Pham C."/>
            <person name="Simmons D."/>
            <person name="Wilczek-Boney K."/>
            <person name="Hale W."/>
            <person name="Jakkamsetti A."/>
            <person name="Pham P."/>
            <person name="Ruth R."/>
            <person name="San Lucas F."/>
            <person name="Warren J."/>
            <person name="Zhang J."/>
            <person name="Zhao Z."/>
            <person name="Zhou C."/>
            <person name="Zhu D."/>
            <person name="Lee S."/>
            <person name="Bess C."/>
            <person name="Blankenburg K."/>
            <person name="Forbes L."/>
            <person name="Fu Q."/>
            <person name="Gubbala S."/>
            <person name="Hirani K."/>
            <person name="Jayaseelan J.C."/>
            <person name="Lara F."/>
            <person name="Munidasa M."/>
            <person name="Palculict T."/>
            <person name="Patil S."/>
            <person name="Pu L.-L."/>
            <person name="Saada N."/>
            <person name="Tang L."/>
            <person name="Weissenberger G."/>
            <person name="Zhu Y."/>
            <person name="Hemphill L."/>
            <person name="Shang Y."/>
            <person name="Youmans B."/>
            <person name="Ayvaz T."/>
            <person name="Ross M."/>
            <person name="Santibanez J."/>
            <person name="Aqrawi P."/>
            <person name="Gross S."/>
            <person name="Joshi V."/>
            <person name="Fowler G."/>
            <person name="Nazareth L."/>
            <person name="Reid J."/>
            <person name="Worley K."/>
            <person name="Petrosino J."/>
            <person name="Highlander S."/>
            <person name="Gibbs R."/>
        </authorList>
    </citation>
    <scope>NUCLEOTIDE SEQUENCE [LARGE SCALE GENOMIC DNA]</scope>
    <source>
        <strain evidence="12 13">SK115</strain>
    </source>
</reference>
<dbReference type="InterPro" id="IPR050220">
    <property type="entry name" value="Type_II_DNA_Topoisomerases"/>
</dbReference>
<dbReference type="GO" id="GO:0009330">
    <property type="term" value="C:DNA topoisomerase type II (double strand cut, ATP-hydrolyzing) complex"/>
    <property type="evidence" value="ECO:0007669"/>
    <property type="project" value="TreeGrafter"/>
</dbReference>
<dbReference type="GO" id="GO:0006261">
    <property type="term" value="P:DNA-templated DNA replication"/>
    <property type="evidence" value="ECO:0007669"/>
    <property type="project" value="UniProtKB-UniRule"/>
</dbReference>
<evidence type="ECO:0000256" key="8">
    <source>
        <dbReference type="ARBA" id="ARBA00023235"/>
    </source>
</evidence>
<dbReference type="NCBIfam" id="TIGR01063">
    <property type="entry name" value="gyrA"/>
    <property type="match status" value="1"/>
</dbReference>
<dbReference type="SMART" id="SM00434">
    <property type="entry name" value="TOP4c"/>
    <property type="match status" value="1"/>
</dbReference>
<dbReference type="InterPro" id="IPR013757">
    <property type="entry name" value="Topo_IIA_A_a_sf"/>
</dbReference>
<dbReference type="Gene3D" id="3.30.1360.40">
    <property type="match status" value="1"/>
</dbReference>
<dbReference type="PANTHER" id="PTHR43493">
    <property type="entry name" value="DNA GYRASE/TOPOISOMERASE SUBUNIT A"/>
    <property type="match status" value="1"/>
</dbReference>
<evidence type="ECO:0000259" key="11">
    <source>
        <dbReference type="PROSITE" id="PS52040"/>
    </source>
</evidence>
<keyword evidence="8 9" id="KW-0413">Isomerase</keyword>
<comment type="caution">
    <text evidence="12">The sequence shown here is derived from an EMBL/GenBank/DDBJ whole genome shotgun (WGS) entry which is preliminary data.</text>
</comment>
<evidence type="ECO:0000256" key="7">
    <source>
        <dbReference type="ARBA" id="ARBA00023125"/>
    </source>
</evidence>
<dbReference type="NCBIfam" id="NF004043">
    <property type="entry name" value="PRK05560.1"/>
    <property type="match status" value="1"/>
</dbReference>
<evidence type="ECO:0000256" key="3">
    <source>
        <dbReference type="ARBA" id="ARBA00022490"/>
    </source>
</evidence>
<dbReference type="CDD" id="cd00187">
    <property type="entry name" value="TOP4c"/>
    <property type="match status" value="1"/>
</dbReference>
<dbReference type="HAMAP" id="MF_01897">
    <property type="entry name" value="GyrA"/>
    <property type="match status" value="1"/>
</dbReference>
<evidence type="ECO:0000313" key="12">
    <source>
        <dbReference type="EMBL" id="EGD31666.1"/>
    </source>
</evidence>
<keyword evidence="7 9" id="KW-0238">DNA-binding</keyword>
<comment type="miscellaneous">
    <text evidence="9">Few gyrases are as efficient as E.coli at forming negative supercoils. Not all organisms have 2 type II topoisomerases; in organisms with a single type II topoisomerase this enzyme also has to decatenate newly replicated chromosomes.</text>
</comment>
<feature type="short sequence motif" description="GyrA-box" evidence="9">
    <location>
        <begin position="531"/>
        <end position="537"/>
    </location>
</feature>
<dbReference type="GO" id="GO:0005737">
    <property type="term" value="C:cytoplasm"/>
    <property type="evidence" value="ECO:0007669"/>
    <property type="project" value="UniProtKB-SubCell"/>
</dbReference>
<dbReference type="Gene3D" id="2.120.10.90">
    <property type="entry name" value="DNA gyrase/topoisomerase IV, subunit A, C-terminal"/>
    <property type="match status" value="1"/>
</dbReference>
<evidence type="ECO:0000256" key="5">
    <source>
        <dbReference type="ARBA" id="ARBA00022840"/>
    </source>
</evidence>
<dbReference type="HOGENOM" id="CLU_002977_6_1_9"/>
<keyword evidence="5 9" id="KW-0067">ATP-binding</keyword>
<dbReference type="GO" id="GO:0034335">
    <property type="term" value="F:DNA negative supercoiling activity"/>
    <property type="evidence" value="ECO:0007669"/>
    <property type="project" value="UniProtKB-ARBA"/>
</dbReference>
<keyword evidence="4 9" id="KW-0547">Nucleotide-binding</keyword>
<dbReference type="InterPro" id="IPR006691">
    <property type="entry name" value="GyrA/parC_rep"/>
</dbReference>
<dbReference type="AlphaFoldDB" id="F0I7A7"/>
<comment type="subcellular location">
    <subcellularLocation>
        <location evidence="9">Cytoplasm</location>
    </subcellularLocation>
</comment>
<dbReference type="GO" id="GO:0006265">
    <property type="term" value="P:DNA topological change"/>
    <property type="evidence" value="ECO:0007669"/>
    <property type="project" value="UniProtKB-UniRule"/>
</dbReference>
<dbReference type="InterPro" id="IPR013758">
    <property type="entry name" value="Topo_IIA_A/C_ab"/>
</dbReference>
<evidence type="ECO:0000256" key="10">
    <source>
        <dbReference type="PROSITE-ProRule" id="PRU01384"/>
    </source>
</evidence>
<feature type="domain" description="Topo IIA-type catalytic" evidence="11">
    <location>
        <begin position="39"/>
        <end position="504"/>
    </location>
</feature>
<comment type="subunit">
    <text evidence="9">Heterotetramer, composed of two GyrA and two GyrB chains. In the heterotetramer, GyrA contains the active site tyrosine that forms a transient covalent intermediate with DNA, while GyrB binds cofactors and catalyzes ATP hydrolysis.</text>
</comment>
<sequence>MKERHFLMQDRNLVNVNLTSEMKTSFIDYAMSVIVARALPDVRDGLKPVHRRILYGMNELGVTPEKPHKKSARITGDVMGKYHPHGDSSIYEAMVRMAQWWSYRYMLVDGHGNFGSMDGDGAAAQRYTEARMSKIALEMLRDINKNTVDYIDNYDASEREPVVLPARFPNLLVNGATGIAVGMATNIPPHNLGESIDAVKLVMDNPEATTRDIMEVLPGPDFPTGALVMGKSGIHRAYETGKGSIVLRSRTEIEEMKNGRERIVVTEFPYMVNKTKVHEHIVRLVQEKRIDGITAVRDESNREGVRFVIEVRRDTSAHVILNNLFKLTQMQTNFSFNMLAIQNGVPKILSLREILLAYIEHQKEVVTRRTVFDKEKAEARAHILAGLLIALDHIDEVIRIIRNSETDAEAQAELMAKFELSERQSQAILDMRLRRLTGLERDKIQSEYDELIALIADLADILAKPERVIAIIKEELDEVKRKFADDRRTELMVGEVLSLEDEDLIEEADVLITLSNKGYIKRLNQAEFTAQKRGGRGVQGTGVKDDDFVKELVSTSTHDRLLFFTNKGRVYRLKGYEIPEYGRTAKGLPVVNLLKLDEGETIQTIINVQQDRSDDSYLFFTTRHGVVKRTSVTEFANIRQNGLKALNLKDEDELINVFLTDGAADVIIGTKFGYSVRFNETAVRSMSRIATGVRGVNLRDGDQVVGAGVIAEGDEVLVITEKGYGKRTLASEYPTKGRGGKGIKTANITDKNGPLAGLMTVTGEEDLMIITNTGVIIRTSVANISQTGRSTMGVKVMRLDQNAQIVTFTSVEADDKEDVAEEENES</sequence>
<dbReference type="Pfam" id="PF00521">
    <property type="entry name" value="DNA_topoisoIV"/>
    <property type="match status" value="1"/>
</dbReference>
<dbReference type="FunFam" id="3.90.199.10:FF:000001">
    <property type="entry name" value="DNA gyrase subunit A"/>
    <property type="match status" value="1"/>
</dbReference>
<dbReference type="FunFam" id="1.10.268.10:FF:000001">
    <property type="entry name" value="DNA gyrase subunit A"/>
    <property type="match status" value="1"/>
</dbReference>
<proteinExistence type="inferred from homology"/>
<dbReference type="EMBL" id="AEXW01000005">
    <property type="protein sequence ID" value="EGD31666.1"/>
    <property type="molecule type" value="Genomic_DNA"/>
</dbReference>
<keyword evidence="3 9" id="KW-0963">Cytoplasm</keyword>
<dbReference type="FunFam" id="3.30.1360.40:FF:000002">
    <property type="entry name" value="DNA gyrase subunit A"/>
    <property type="match status" value="1"/>
</dbReference>
<dbReference type="SUPFAM" id="SSF56719">
    <property type="entry name" value="Type II DNA topoisomerase"/>
    <property type="match status" value="1"/>
</dbReference>
<dbReference type="InterPro" id="IPR005743">
    <property type="entry name" value="GyrA"/>
</dbReference>
<evidence type="ECO:0000256" key="6">
    <source>
        <dbReference type="ARBA" id="ARBA00023029"/>
    </source>
</evidence>
<keyword evidence="6 9" id="KW-0799">Topoisomerase</keyword>
<evidence type="ECO:0000256" key="2">
    <source>
        <dbReference type="ARBA" id="ARBA00008263"/>
    </source>
</evidence>
<accession>F0I7A7</accession>
<evidence type="ECO:0000256" key="1">
    <source>
        <dbReference type="ARBA" id="ARBA00000185"/>
    </source>
</evidence>
<dbReference type="InterPro" id="IPR002205">
    <property type="entry name" value="Topo_IIA_dom_A"/>
</dbReference>
<name>F0I7A7_STRSA</name>
<comment type="function">
    <text evidence="9">A type II topoisomerase that negatively supercoils closed circular double-stranded (ds) DNA in an ATP-dependent manner to modulate DNA topology and maintain chromosomes in an underwound state. Negative supercoiling favors strand separation, and DNA replication, transcription, recombination and repair, all of which involve strand separation. Also able to catalyze the interconversion of other topological isomers of dsDNA rings, including catenanes and knotted rings. Type II topoisomerases break and join 2 DNA strands simultaneously in an ATP-dependent manner.</text>
</comment>
<dbReference type="Pfam" id="PF03989">
    <property type="entry name" value="DNA_gyraseA_C"/>
    <property type="match status" value="6"/>
</dbReference>
<dbReference type="InterPro" id="IPR013760">
    <property type="entry name" value="Topo_IIA-like_dom_sf"/>
</dbReference>
<dbReference type="PANTHER" id="PTHR43493:SF5">
    <property type="entry name" value="DNA GYRASE SUBUNIT A, CHLOROPLASTIC_MITOCHONDRIAL"/>
    <property type="match status" value="1"/>
</dbReference>
<protein>
    <recommendedName>
        <fullName evidence="9">DNA gyrase subunit A</fullName>
        <ecNumber evidence="9">5.6.2.2</ecNumber>
    </recommendedName>
</protein>
<dbReference type="GO" id="GO:0005524">
    <property type="term" value="F:ATP binding"/>
    <property type="evidence" value="ECO:0007669"/>
    <property type="project" value="UniProtKB-UniRule"/>
</dbReference>
<evidence type="ECO:0000256" key="9">
    <source>
        <dbReference type="HAMAP-Rule" id="MF_01897"/>
    </source>
</evidence>
<dbReference type="PATRIC" id="fig|888810.3.peg.601"/>
<dbReference type="FunFam" id="2.120.10.90:FF:000004">
    <property type="entry name" value="DNA gyrase subunit A"/>
    <property type="match status" value="1"/>
</dbReference>
<dbReference type="GO" id="GO:0005694">
    <property type="term" value="C:chromosome"/>
    <property type="evidence" value="ECO:0007669"/>
    <property type="project" value="InterPro"/>
</dbReference>
<dbReference type="Proteomes" id="UP000003351">
    <property type="component" value="Unassembled WGS sequence"/>
</dbReference>
<dbReference type="Gene3D" id="3.90.199.10">
    <property type="entry name" value="Topoisomerase II, domain 5"/>
    <property type="match status" value="1"/>
</dbReference>
<gene>
    <name evidence="9 12" type="primary">gyrA</name>
    <name evidence="12" type="ORF">HMPREF9382_0620</name>
</gene>
<evidence type="ECO:0000256" key="4">
    <source>
        <dbReference type="ARBA" id="ARBA00022741"/>
    </source>
</evidence>
<evidence type="ECO:0000313" key="13">
    <source>
        <dbReference type="Proteomes" id="UP000003351"/>
    </source>
</evidence>
<organism evidence="12 13">
    <name type="scientific">Streptococcus sanguinis SK115</name>
    <dbReference type="NCBI Taxonomy" id="888810"/>
    <lineage>
        <taxon>Bacteria</taxon>
        <taxon>Bacillati</taxon>
        <taxon>Bacillota</taxon>
        <taxon>Bacilli</taxon>
        <taxon>Lactobacillales</taxon>
        <taxon>Streptococcaceae</taxon>
        <taxon>Streptococcus</taxon>
    </lineage>
</organism>
<comment type="catalytic activity">
    <reaction evidence="1 9 10">
        <text>ATP-dependent breakage, passage and rejoining of double-stranded DNA.</text>
        <dbReference type="EC" id="5.6.2.2"/>
    </reaction>
</comment>
<dbReference type="NCBIfam" id="NF004044">
    <property type="entry name" value="PRK05561.1"/>
    <property type="match status" value="1"/>
</dbReference>
<dbReference type="InterPro" id="IPR035516">
    <property type="entry name" value="Gyrase/topoIV_suA_C"/>
</dbReference>
<comment type="similarity">
    <text evidence="2 9">Belongs to the type II topoisomerase GyrA/ParC subunit family.</text>
</comment>
<dbReference type="SUPFAM" id="SSF101904">
    <property type="entry name" value="GyrA/ParC C-terminal domain-like"/>
    <property type="match status" value="1"/>
</dbReference>
<dbReference type="GO" id="GO:0003677">
    <property type="term" value="F:DNA binding"/>
    <property type="evidence" value="ECO:0007669"/>
    <property type="project" value="UniProtKB-UniRule"/>
</dbReference>
<feature type="active site" description="O-(5'-phospho-DNA)-tyrosine intermediate" evidence="9 10">
    <location>
        <position position="127"/>
    </location>
</feature>
<dbReference type="Gene3D" id="1.10.268.10">
    <property type="entry name" value="Topoisomerase, domain 3"/>
    <property type="match status" value="1"/>
</dbReference>
<dbReference type="EC" id="5.6.2.2" evidence="9"/>